<sequence>MSAPSRSAAIRFELRPIREAPEHLVNLGLDLRAIIEVARQSSGQHRKLVSDQPHQTIDDFHRVIHRDQLAITFGNPEFYLTGARFFQARFGLSVFVWLARPSSFRDQIADTLTQIILSAVGPDRYVTRRVKPDHSRINADKIGEFSSRDVFREAVFRH</sequence>
<reference evidence="1 2" key="1">
    <citation type="submission" date="2015-09" db="EMBL/GenBank/DDBJ databases">
        <authorList>
            <person name="Jackson K.R."/>
            <person name="Lunt B.L."/>
            <person name="Fisher J.N.B."/>
            <person name="Gardner A.V."/>
            <person name="Bailey M.E."/>
            <person name="Deus L.M."/>
            <person name="Earl A.S."/>
            <person name="Gibby P.D."/>
            <person name="Hartmann K.A."/>
            <person name="Liu J.E."/>
            <person name="Manci A.M."/>
            <person name="Nielsen D.A."/>
            <person name="Solomon M.B."/>
            <person name="Breakwell D.P."/>
            <person name="Burnett S.H."/>
            <person name="Grose J.H."/>
        </authorList>
    </citation>
    <scope>NUCLEOTIDE SEQUENCE [LARGE SCALE GENOMIC DNA]</scope>
    <source>
        <strain evidence="1 2">16</strain>
    </source>
</reference>
<accession>A0A0P6VYY4</accession>
<evidence type="ECO:0000313" key="2">
    <source>
        <dbReference type="Proteomes" id="UP000048984"/>
    </source>
</evidence>
<dbReference type="Proteomes" id="UP000048984">
    <property type="component" value="Unassembled WGS sequence"/>
</dbReference>
<comment type="caution">
    <text evidence="1">The sequence shown here is derived from an EMBL/GenBank/DDBJ whole genome shotgun (WGS) entry which is preliminary data.</text>
</comment>
<organism evidence="1 2">
    <name type="scientific">Prosthecodimorpha hirschii</name>
    <dbReference type="NCBI Taxonomy" id="665126"/>
    <lineage>
        <taxon>Bacteria</taxon>
        <taxon>Pseudomonadati</taxon>
        <taxon>Pseudomonadota</taxon>
        <taxon>Alphaproteobacteria</taxon>
        <taxon>Hyphomicrobiales</taxon>
        <taxon>Ancalomicrobiaceae</taxon>
        <taxon>Prosthecodimorpha</taxon>
    </lineage>
</organism>
<gene>
    <name evidence="1" type="ORF">ABB55_00625</name>
</gene>
<dbReference type="RefSeq" id="WP_054357074.1">
    <property type="nucleotide sequence ID" value="NZ_LJYW01000001.1"/>
</dbReference>
<keyword evidence="2" id="KW-1185">Reference proteome</keyword>
<dbReference type="EMBL" id="LJYW01000001">
    <property type="protein sequence ID" value="KPL50911.1"/>
    <property type="molecule type" value="Genomic_DNA"/>
</dbReference>
<dbReference type="AlphaFoldDB" id="A0A0P6VYY4"/>
<name>A0A0P6VYY4_9HYPH</name>
<reference evidence="1 2" key="2">
    <citation type="submission" date="2015-10" db="EMBL/GenBank/DDBJ databases">
        <title>Draft Genome Sequence of Prosthecomicrobium hirschii ATCC 27832.</title>
        <authorList>
            <person name="Daniel J."/>
            <person name="Givan S.A."/>
            <person name="Brun Y.V."/>
            <person name="Brown P.J."/>
        </authorList>
    </citation>
    <scope>NUCLEOTIDE SEQUENCE [LARGE SCALE GENOMIC DNA]</scope>
    <source>
        <strain evidence="1 2">16</strain>
    </source>
</reference>
<proteinExistence type="predicted"/>
<evidence type="ECO:0000313" key="1">
    <source>
        <dbReference type="EMBL" id="KPL50911.1"/>
    </source>
</evidence>
<protein>
    <submittedName>
        <fullName evidence="1">Uncharacterized protein</fullName>
    </submittedName>
</protein>